<feature type="region of interest" description="Disordered" evidence="1">
    <location>
        <begin position="16"/>
        <end position="57"/>
    </location>
</feature>
<feature type="region of interest" description="Disordered" evidence="1">
    <location>
        <begin position="232"/>
        <end position="257"/>
    </location>
</feature>
<dbReference type="EMBL" id="JABFTP020000083">
    <property type="protein sequence ID" value="KAL3274787.1"/>
    <property type="molecule type" value="Genomic_DNA"/>
</dbReference>
<keyword evidence="3" id="KW-1185">Reference proteome</keyword>
<organism evidence="2 3">
    <name type="scientific">Cryptolaemus montrouzieri</name>
    <dbReference type="NCBI Taxonomy" id="559131"/>
    <lineage>
        <taxon>Eukaryota</taxon>
        <taxon>Metazoa</taxon>
        <taxon>Ecdysozoa</taxon>
        <taxon>Arthropoda</taxon>
        <taxon>Hexapoda</taxon>
        <taxon>Insecta</taxon>
        <taxon>Pterygota</taxon>
        <taxon>Neoptera</taxon>
        <taxon>Endopterygota</taxon>
        <taxon>Coleoptera</taxon>
        <taxon>Polyphaga</taxon>
        <taxon>Cucujiformia</taxon>
        <taxon>Coccinelloidea</taxon>
        <taxon>Coccinellidae</taxon>
        <taxon>Scymninae</taxon>
        <taxon>Scymnini</taxon>
        <taxon>Cryptolaemus</taxon>
    </lineage>
</organism>
<dbReference type="Proteomes" id="UP001516400">
    <property type="component" value="Unassembled WGS sequence"/>
</dbReference>
<comment type="caution">
    <text evidence="2">The sequence shown here is derived from an EMBL/GenBank/DDBJ whole genome shotgun (WGS) entry which is preliminary data.</text>
</comment>
<proteinExistence type="predicted"/>
<feature type="compositionally biased region" description="Basic and acidic residues" evidence="1">
    <location>
        <begin position="232"/>
        <end position="241"/>
    </location>
</feature>
<gene>
    <name evidence="2" type="ORF">HHI36_019571</name>
</gene>
<feature type="region of interest" description="Disordered" evidence="1">
    <location>
        <begin position="130"/>
        <end position="156"/>
    </location>
</feature>
<feature type="compositionally biased region" description="Polar residues" evidence="1">
    <location>
        <begin position="43"/>
        <end position="53"/>
    </location>
</feature>
<feature type="compositionally biased region" description="Polar residues" evidence="1">
    <location>
        <begin position="246"/>
        <end position="256"/>
    </location>
</feature>
<accession>A0ABD2N7U9</accession>
<evidence type="ECO:0000313" key="2">
    <source>
        <dbReference type="EMBL" id="KAL3274787.1"/>
    </source>
</evidence>
<protein>
    <submittedName>
        <fullName evidence="2">Uncharacterized protein</fullName>
    </submittedName>
</protein>
<evidence type="ECO:0000256" key="1">
    <source>
        <dbReference type="SAM" id="MobiDB-lite"/>
    </source>
</evidence>
<evidence type="ECO:0000313" key="3">
    <source>
        <dbReference type="Proteomes" id="UP001516400"/>
    </source>
</evidence>
<name>A0ABD2N7U9_9CUCU</name>
<reference evidence="2 3" key="1">
    <citation type="journal article" date="2021" name="BMC Biol.">
        <title>Horizontally acquired antibacterial genes associated with adaptive radiation of ladybird beetles.</title>
        <authorList>
            <person name="Li H.S."/>
            <person name="Tang X.F."/>
            <person name="Huang Y.H."/>
            <person name="Xu Z.Y."/>
            <person name="Chen M.L."/>
            <person name="Du X.Y."/>
            <person name="Qiu B.Y."/>
            <person name="Chen P.T."/>
            <person name="Zhang W."/>
            <person name="Slipinski A."/>
            <person name="Escalona H.E."/>
            <person name="Waterhouse R.M."/>
            <person name="Zwick A."/>
            <person name="Pang H."/>
        </authorList>
    </citation>
    <scope>NUCLEOTIDE SEQUENCE [LARGE SCALE GENOMIC DNA]</scope>
    <source>
        <strain evidence="2">SYSU2018</strain>
    </source>
</reference>
<dbReference type="AlphaFoldDB" id="A0ABD2N7U9"/>
<sequence length="271" mass="31254">MERVCFNKSFDQYEIQPHKRSLPNDEISPIKRRKSDSPRLTEPSLNSHPSQRSRNPHFANDRLTTLRKQINSDVILTSTVVNPDILENRISPIKHPERKYIVPSRKRNDYPSSSSIRDLKETCATNDGYIMKSSSPKKSGNKIILNNSRSSGSQSTSAYDKSLIKFKVETTVSVPFSKTCDEQNLTTSLRRDIDNIGVPGIKISEKSHEIMKKRYSKRHKYLNPANIFSEKKRHENKDIKTPLDTYDNTSPSNSDRTVSKYETYYEKIKVK</sequence>